<sequence length="185" mass="20667">MSVPFYLVEVCRALARRSDFSVSPITQDLDQLHRSAFLYLSRHSPADLLQVHLDLSPLQEVLPMLVSVHLPWQRLLPFEMWNALGTDRHLALGQLLWYIPAAVAAEQSPNFNNHLQEPCDGDPHPADFHDALEASSTDSETRSMVLKMHAGLLDFSSLGMNSDDRAHMGTNCGPDQESLGRLRGN</sequence>
<comment type="caution">
    <text evidence="2">The sequence shown here is derived from an EMBL/GenBank/DDBJ whole genome shotgun (WGS) entry which is preliminary data.</text>
</comment>
<evidence type="ECO:0000313" key="3">
    <source>
        <dbReference type="Proteomes" id="UP001465755"/>
    </source>
</evidence>
<gene>
    <name evidence="2" type="ORF">WJX73_003395</name>
</gene>
<feature type="region of interest" description="Disordered" evidence="1">
    <location>
        <begin position="166"/>
        <end position="185"/>
    </location>
</feature>
<name>A0AAW1NVK4_9CHLO</name>
<dbReference type="Proteomes" id="UP001465755">
    <property type="component" value="Unassembled WGS sequence"/>
</dbReference>
<dbReference type="AlphaFoldDB" id="A0AAW1NVK4"/>
<dbReference type="EMBL" id="JALJOQ010000117">
    <property type="protein sequence ID" value="KAK9796280.1"/>
    <property type="molecule type" value="Genomic_DNA"/>
</dbReference>
<keyword evidence="3" id="KW-1185">Reference proteome</keyword>
<organism evidence="2 3">
    <name type="scientific">Symbiochloris irregularis</name>
    <dbReference type="NCBI Taxonomy" id="706552"/>
    <lineage>
        <taxon>Eukaryota</taxon>
        <taxon>Viridiplantae</taxon>
        <taxon>Chlorophyta</taxon>
        <taxon>core chlorophytes</taxon>
        <taxon>Trebouxiophyceae</taxon>
        <taxon>Trebouxiales</taxon>
        <taxon>Trebouxiaceae</taxon>
        <taxon>Symbiochloris</taxon>
    </lineage>
</organism>
<reference evidence="2 3" key="1">
    <citation type="journal article" date="2024" name="Nat. Commun.">
        <title>Phylogenomics reveals the evolutionary origins of lichenization in chlorophyte algae.</title>
        <authorList>
            <person name="Puginier C."/>
            <person name="Libourel C."/>
            <person name="Otte J."/>
            <person name="Skaloud P."/>
            <person name="Haon M."/>
            <person name="Grisel S."/>
            <person name="Petersen M."/>
            <person name="Berrin J.G."/>
            <person name="Delaux P.M."/>
            <person name="Dal Grande F."/>
            <person name="Keller J."/>
        </authorList>
    </citation>
    <scope>NUCLEOTIDE SEQUENCE [LARGE SCALE GENOMIC DNA]</scope>
    <source>
        <strain evidence="2 3">SAG 2036</strain>
    </source>
</reference>
<evidence type="ECO:0000256" key="1">
    <source>
        <dbReference type="SAM" id="MobiDB-lite"/>
    </source>
</evidence>
<proteinExistence type="predicted"/>
<evidence type="ECO:0000313" key="2">
    <source>
        <dbReference type="EMBL" id="KAK9796280.1"/>
    </source>
</evidence>
<protein>
    <submittedName>
        <fullName evidence="2">Uncharacterized protein</fullName>
    </submittedName>
</protein>
<accession>A0AAW1NVK4</accession>